<dbReference type="AlphaFoldDB" id="B1T706"/>
<protein>
    <submittedName>
        <fullName evidence="1">Transcriptional regulator, LysR family</fullName>
    </submittedName>
</protein>
<proteinExistence type="predicted"/>
<gene>
    <name evidence="1" type="ORF">BamMEX5DRAFT_3564</name>
</gene>
<dbReference type="Proteomes" id="UP000004814">
    <property type="component" value="Unassembled WGS sequence"/>
</dbReference>
<sequence>MESVSWQTNRAVAGQSPCLFVQSARGFDSAARAGERVGRLPLKLSTMPDTVGALYAAPASVSVAAVIDALKAATRTHPGADDLPGTEPGADAV</sequence>
<dbReference type="PATRIC" id="fig|396597.7.peg.4368"/>
<evidence type="ECO:0000313" key="2">
    <source>
        <dbReference type="Proteomes" id="UP000004814"/>
    </source>
</evidence>
<dbReference type="EMBL" id="ABLK01000115">
    <property type="protein sequence ID" value="EDT40642.1"/>
    <property type="molecule type" value="Genomic_DNA"/>
</dbReference>
<reference evidence="1 2" key="1">
    <citation type="submission" date="2008-03" db="EMBL/GenBank/DDBJ databases">
        <title>Sequencing of the draft genome and assembly of Burkholderia ambifaria MEX-5.</title>
        <authorList>
            <consortium name="US DOE Joint Genome Institute (JGI-PGF)"/>
            <person name="Copeland A."/>
            <person name="Lucas S."/>
            <person name="Lapidus A."/>
            <person name="Glavina del Rio T."/>
            <person name="Dalin E."/>
            <person name="Tice H."/>
            <person name="Bruce D."/>
            <person name="Goodwin L."/>
            <person name="Pitluck S."/>
            <person name="Larimer F."/>
            <person name="Land M.L."/>
            <person name="Hauser L."/>
            <person name="Tiedje J."/>
            <person name="Richardson P."/>
        </authorList>
    </citation>
    <scope>NUCLEOTIDE SEQUENCE [LARGE SCALE GENOMIC DNA]</scope>
    <source>
        <strain evidence="1 2">MEX-5</strain>
    </source>
</reference>
<evidence type="ECO:0000313" key="1">
    <source>
        <dbReference type="EMBL" id="EDT40642.1"/>
    </source>
</evidence>
<accession>B1T706</accession>
<organism evidence="1 2">
    <name type="scientific">Burkholderia ambifaria MEX-5</name>
    <dbReference type="NCBI Taxonomy" id="396597"/>
    <lineage>
        <taxon>Bacteria</taxon>
        <taxon>Pseudomonadati</taxon>
        <taxon>Pseudomonadota</taxon>
        <taxon>Betaproteobacteria</taxon>
        <taxon>Burkholderiales</taxon>
        <taxon>Burkholderiaceae</taxon>
        <taxon>Burkholderia</taxon>
        <taxon>Burkholderia cepacia complex</taxon>
    </lineage>
</organism>
<comment type="caution">
    <text evidence="1">The sequence shown here is derived from an EMBL/GenBank/DDBJ whole genome shotgun (WGS) entry which is preliminary data.</text>
</comment>
<name>B1T706_9BURK</name>